<sequence length="408" mass="44620">MSARSAIHVLPVAVAGVSVFGSGGKRKAEGEGSGDESVEDYRGAYSTTIVHRPSSIVHRPSVISSTSELKYSAVIREIRSVNKQSCRVIEIALPPKSGSAEKMPRAGSRLRSAAAATLTSRLLLLLCWISRAPRGLADASPPTAPFFGGATSLAVAGSEPQSRLRTEMADELLLMAIGRHSYFLDGLMRPQLYGADSVDYEATDRAQHTQAAIALHLLQQLRFMEAMDEKLTAAASETTGSVLEYRTAMQVFFETLLRKVEQDGATLAAFMEAEADVRSWYQRLPATRRRYAAVRTVATSTLLRLLGRQSAFVRGLAICTLFLETARAADEQRYSKLSRNVLRLARNGDAAPHIERIFQAAVRETAEATADADDSQRTLDILFQKLVDKMRADAQLNSRSTRAKICVR</sequence>
<protein>
    <submittedName>
        <fullName evidence="1">Uncharacterized protein</fullName>
    </submittedName>
</protein>
<dbReference type="AlphaFoldDB" id="A0AAN9TNN5"/>
<evidence type="ECO:0000313" key="2">
    <source>
        <dbReference type="Proteomes" id="UP001367676"/>
    </source>
</evidence>
<reference evidence="1 2" key="1">
    <citation type="submission" date="2024-03" db="EMBL/GenBank/DDBJ databases">
        <title>Adaptation during the transition from Ophiocordyceps entomopathogen to insect associate is accompanied by gene loss and intensified selection.</title>
        <authorList>
            <person name="Ward C.M."/>
            <person name="Onetto C.A."/>
            <person name="Borneman A.R."/>
        </authorList>
    </citation>
    <scope>NUCLEOTIDE SEQUENCE [LARGE SCALE GENOMIC DNA]</scope>
    <source>
        <strain evidence="1">AWRI1</strain>
        <tissue evidence="1">Single Adult Female</tissue>
    </source>
</reference>
<dbReference type="Proteomes" id="UP001367676">
    <property type="component" value="Unassembled WGS sequence"/>
</dbReference>
<name>A0AAN9TNN5_9HEMI</name>
<dbReference type="EMBL" id="JBBCAQ010000008">
    <property type="protein sequence ID" value="KAK7602415.1"/>
    <property type="molecule type" value="Genomic_DNA"/>
</dbReference>
<keyword evidence="2" id="KW-1185">Reference proteome</keyword>
<accession>A0AAN9TNN5</accession>
<organism evidence="1 2">
    <name type="scientific">Parthenolecanium corni</name>
    <dbReference type="NCBI Taxonomy" id="536013"/>
    <lineage>
        <taxon>Eukaryota</taxon>
        <taxon>Metazoa</taxon>
        <taxon>Ecdysozoa</taxon>
        <taxon>Arthropoda</taxon>
        <taxon>Hexapoda</taxon>
        <taxon>Insecta</taxon>
        <taxon>Pterygota</taxon>
        <taxon>Neoptera</taxon>
        <taxon>Paraneoptera</taxon>
        <taxon>Hemiptera</taxon>
        <taxon>Sternorrhyncha</taxon>
        <taxon>Coccoidea</taxon>
        <taxon>Coccidae</taxon>
        <taxon>Parthenolecanium</taxon>
    </lineage>
</organism>
<gene>
    <name evidence="1" type="ORF">V9T40_008004</name>
</gene>
<proteinExistence type="predicted"/>
<evidence type="ECO:0000313" key="1">
    <source>
        <dbReference type="EMBL" id="KAK7602415.1"/>
    </source>
</evidence>
<comment type="caution">
    <text evidence="1">The sequence shown here is derived from an EMBL/GenBank/DDBJ whole genome shotgun (WGS) entry which is preliminary data.</text>
</comment>